<dbReference type="InterPro" id="IPR000909">
    <property type="entry name" value="PLipase_C_PInositol-sp_X_dom"/>
</dbReference>
<dbReference type="EMBL" id="PYGK01000014">
    <property type="protein sequence ID" value="PSL24923.1"/>
    <property type="molecule type" value="Genomic_DNA"/>
</dbReference>
<comment type="caution">
    <text evidence="7">The sequence shown here is derived from an EMBL/GenBank/DDBJ whole genome shotgun (WGS) entry which is preliminary data.</text>
</comment>
<dbReference type="CDD" id="cd08586">
    <property type="entry name" value="PI-PLCc_BcPLC_like"/>
    <property type="match status" value="1"/>
</dbReference>
<dbReference type="InterPro" id="IPR017946">
    <property type="entry name" value="PLC-like_Pdiesterase_TIM-brl"/>
</dbReference>
<gene>
    <name evidence="7" type="ORF">CLV42_11472</name>
</gene>
<evidence type="ECO:0000256" key="5">
    <source>
        <dbReference type="ARBA" id="ARBA00030782"/>
    </source>
</evidence>
<keyword evidence="8" id="KW-1185">Reference proteome</keyword>
<evidence type="ECO:0000256" key="3">
    <source>
        <dbReference type="ARBA" id="ARBA00019758"/>
    </source>
</evidence>
<dbReference type="PROSITE" id="PS50007">
    <property type="entry name" value="PIPLC_X_DOMAIN"/>
    <property type="match status" value="1"/>
</dbReference>
<evidence type="ECO:0000313" key="7">
    <source>
        <dbReference type="EMBL" id="PSL24923.1"/>
    </source>
</evidence>
<sequence>MNTQRFMPIAGLLLTAVFFSGCSKDETVAPALKADNSVAVTTQAAAVSMNSWMTSLPDNSSIASLSIPGTHDSGARVEPVSGTAKCQDLTIAAQLEAGVRFLDIRCRHIGNAFAIHHGSIYQNMNFNDVLLACTSFLTSHPGETIVMSVKEEYDATDNTRTFEQTFDTYVQQYSSFWHTGATIPTLGQVRGKIVLLRRFGATSTPKGIDATAWGDNTVFTINNSNANLKIQDQYVVPDNNAKWNNINTLFTEASTQSNNVLYINFTSGYKSLIFSIPSITTVSGNINPRLNTYFTSNTHGRFGIIPMDFVNADRASLIAKTNF</sequence>
<feature type="domain" description="Phosphatidylinositol-specific phospholipase C X" evidence="6">
    <location>
        <begin position="58"/>
        <end position="198"/>
    </location>
</feature>
<evidence type="ECO:0000259" key="6">
    <source>
        <dbReference type="SMART" id="SM00148"/>
    </source>
</evidence>
<dbReference type="Gene3D" id="3.20.20.190">
    <property type="entry name" value="Phosphatidylinositol (PI) phosphodiesterase"/>
    <property type="match status" value="1"/>
</dbReference>
<dbReference type="PANTHER" id="PTHR13593:SF113">
    <property type="entry name" value="SI:DKEY-266F7.9"/>
    <property type="match status" value="1"/>
</dbReference>
<evidence type="ECO:0000256" key="4">
    <source>
        <dbReference type="ARBA" id="ARBA00030474"/>
    </source>
</evidence>
<reference evidence="7 8" key="1">
    <citation type="submission" date="2018-03" db="EMBL/GenBank/DDBJ databases">
        <title>Genomic Encyclopedia of Archaeal and Bacterial Type Strains, Phase II (KMG-II): from individual species to whole genera.</title>
        <authorList>
            <person name="Goeker M."/>
        </authorList>
    </citation>
    <scope>NUCLEOTIDE SEQUENCE [LARGE SCALE GENOMIC DNA]</scope>
    <source>
        <strain evidence="7 8">DSM 18107</strain>
    </source>
</reference>
<organism evidence="7 8">
    <name type="scientific">Chitinophaga ginsengisoli</name>
    <dbReference type="NCBI Taxonomy" id="363837"/>
    <lineage>
        <taxon>Bacteria</taxon>
        <taxon>Pseudomonadati</taxon>
        <taxon>Bacteroidota</taxon>
        <taxon>Chitinophagia</taxon>
        <taxon>Chitinophagales</taxon>
        <taxon>Chitinophagaceae</taxon>
        <taxon>Chitinophaga</taxon>
    </lineage>
</organism>
<dbReference type="Proteomes" id="UP000240978">
    <property type="component" value="Unassembled WGS sequence"/>
</dbReference>
<dbReference type="PROSITE" id="PS51257">
    <property type="entry name" value="PROKAR_LIPOPROTEIN"/>
    <property type="match status" value="1"/>
</dbReference>
<dbReference type="GO" id="GO:0008081">
    <property type="term" value="F:phosphoric diester hydrolase activity"/>
    <property type="evidence" value="ECO:0007669"/>
    <property type="project" value="InterPro"/>
</dbReference>
<dbReference type="OrthoDB" id="7191982at2"/>
<dbReference type="GO" id="GO:0006629">
    <property type="term" value="P:lipid metabolic process"/>
    <property type="evidence" value="ECO:0007669"/>
    <property type="project" value="InterPro"/>
</dbReference>
<dbReference type="GO" id="GO:0004436">
    <property type="term" value="F:phosphatidylinositol diacylglycerol-lyase activity"/>
    <property type="evidence" value="ECO:0007669"/>
    <property type="project" value="UniProtKB-EC"/>
</dbReference>
<evidence type="ECO:0000256" key="1">
    <source>
        <dbReference type="ARBA" id="ARBA00001316"/>
    </source>
</evidence>
<dbReference type="AlphaFoldDB" id="A0A2P8FT69"/>
<dbReference type="SMART" id="SM00148">
    <property type="entry name" value="PLCXc"/>
    <property type="match status" value="1"/>
</dbReference>
<dbReference type="InterPro" id="IPR051057">
    <property type="entry name" value="PI-PLC_domain"/>
</dbReference>
<dbReference type="EC" id="4.6.1.13" evidence="2"/>
<evidence type="ECO:0000256" key="2">
    <source>
        <dbReference type="ARBA" id="ARBA00012581"/>
    </source>
</evidence>
<dbReference type="RefSeq" id="WP_106604856.1">
    <property type="nucleotide sequence ID" value="NZ_PYGK01000014.1"/>
</dbReference>
<name>A0A2P8FT69_9BACT</name>
<protein>
    <recommendedName>
        <fullName evidence="3">1-phosphatidylinositol phosphodiesterase</fullName>
        <ecNumber evidence="2">4.6.1.13</ecNumber>
    </recommendedName>
    <alternativeName>
        <fullName evidence="4">Phosphatidylinositol diacylglycerol-lyase</fullName>
    </alternativeName>
    <alternativeName>
        <fullName evidence="5">Phosphatidylinositol-specific phospholipase C</fullName>
    </alternativeName>
</protein>
<dbReference type="Pfam" id="PF00388">
    <property type="entry name" value="PI-PLC-X"/>
    <property type="match status" value="1"/>
</dbReference>
<evidence type="ECO:0000313" key="8">
    <source>
        <dbReference type="Proteomes" id="UP000240978"/>
    </source>
</evidence>
<proteinExistence type="predicted"/>
<dbReference type="SUPFAM" id="SSF51695">
    <property type="entry name" value="PLC-like phosphodiesterases"/>
    <property type="match status" value="1"/>
</dbReference>
<accession>A0A2P8FT69</accession>
<comment type="catalytic activity">
    <reaction evidence="1">
        <text>a 1,2-diacyl-sn-glycero-3-phospho-(1D-myo-inositol) = 1D-myo-inositol 1,2-cyclic phosphate + a 1,2-diacyl-sn-glycerol</text>
        <dbReference type="Rhea" id="RHEA:17093"/>
        <dbReference type="ChEBI" id="CHEBI:17815"/>
        <dbReference type="ChEBI" id="CHEBI:57880"/>
        <dbReference type="ChEBI" id="CHEBI:58484"/>
        <dbReference type="EC" id="4.6.1.13"/>
    </reaction>
</comment>
<dbReference type="PANTHER" id="PTHR13593">
    <property type="match status" value="1"/>
</dbReference>